<evidence type="ECO:0000256" key="2">
    <source>
        <dbReference type="SAM" id="MobiDB-lite"/>
    </source>
</evidence>
<organism evidence="3 4">
    <name type="scientific">Cercospora berteroae</name>
    <dbReference type="NCBI Taxonomy" id="357750"/>
    <lineage>
        <taxon>Eukaryota</taxon>
        <taxon>Fungi</taxon>
        <taxon>Dikarya</taxon>
        <taxon>Ascomycota</taxon>
        <taxon>Pezizomycotina</taxon>
        <taxon>Dothideomycetes</taxon>
        <taxon>Dothideomycetidae</taxon>
        <taxon>Mycosphaerellales</taxon>
        <taxon>Mycosphaerellaceae</taxon>
        <taxon>Cercospora</taxon>
    </lineage>
</organism>
<proteinExistence type="predicted"/>
<feature type="region of interest" description="Disordered" evidence="2">
    <location>
        <begin position="1"/>
        <end position="27"/>
    </location>
</feature>
<dbReference type="AlphaFoldDB" id="A0A2S6CK56"/>
<keyword evidence="1" id="KW-0175">Coiled coil</keyword>
<sequence length="234" mass="27162">MASHRNFGGPAQAWKRNRVDDDNEVVPVPRKQKLTDISVNEIWTPEYPDSSHQELEEALQAQKQIMYSQRQQIEHLEQLYDELQHGIWELQTQKIVLEARPDPHLYQLPPTHPKLALVNRPQQDHLGRPANPDYVDAQAQTEWLDRKPAGRPKFIEQLLADRKAEEMEERCRQRAEMLASFAAQEAELNRQHERDIKALESKHEVTLKDLNSKHARTLCSLRGEHVGSSHCSGR</sequence>
<dbReference type="EMBL" id="PNEN01000313">
    <property type="protein sequence ID" value="PPJ60109.1"/>
    <property type="molecule type" value="Genomic_DNA"/>
</dbReference>
<accession>A0A2S6CK56</accession>
<comment type="caution">
    <text evidence="3">The sequence shown here is derived from an EMBL/GenBank/DDBJ whole genome shotgun (WGS) entry which is preliminary data.</text>
</comment>
<evidence type="ECO:0000256" key="1">
    <source>
        <dbReference type="SAM" id="Coils"/>
    </source>
</evidence>
<dbReference type="Proteomes" id="UP000237631">
    <property type="component" value="Unassembled WGS sequence"/>
</dbReference>
<reference evidence="4" key="1">
    <citation type="journal article" date="2017" name="bioRxiv">
        <title>Conservation of a gene cluster reveals novel cercosporin biosynthetic mechanisms and extends production to the genus Colletotrichum.</title>
        <authorList>
            <person name="de Jonge R."/>
            <person name="Ebert M.K."/>
            <person name="Huitt-Roehl C.R."/>
            <person name="Pal P."/>
            <person name="Suttle J.C."/>
            <person name="Spanner R.E."/>
            <person name="Neubauer J.D."/>
            <person name="Jurick W.M.II."/>
            <person name="Stott K.A."/>
            <person name="Secor G.A."/>
            <person name="Thomma B.P.H.J."/>
            <person name="Van de Peer Y."/>
            <person name="Townsend C.A."/>
            <person name="Bolton M.D."/>
        </authorList>
    </citation>
    <scope>NUCLEOTIDE SEQUENCE [LARGE SCALE GENOMIC DNA]</scope>
    <source>
        <strain evidence="4">CBS538.71</strain>
    </source>
</reference>
<evidence type="ECO:0000313" key="3">
    <source>
        <dbReference type="EMBL" id="PPJ60109.1"/>
    </source>
</evidence>
<protein>
    <submittedName>
        <fullName evidence="3">Uncharacterized protein</fullName>
    </submittedName>
</protein>
<evidence type="ECO:0000313" key="4">
    <source>
        <dbReference type="Proteomes" id="UP000237631"/>
    </source>
</evidence>
<dbReference type="OrthoDB" id="10387115at2759"/>
<gene>
    <name evidence="3" type="ORF">CBER1_03140</name>
</gene>
<keyword evidence="4" id="KW-1185">Reference proteome</keyword>
<name>A0A2S6CK56_9PEZI</name>
<feature type="coiled-coil region" evidence="1">
    <location>
        <begin position="182"/>
        <end position="209"/>
    </location>
</feature>